<evidence type="ECO:0000256" key="2">
    <source>
        <dbReference type="ARBA" id="ARBA00004496"/>
    </source>
</evidence>
<dbReference type="GO" id="GO:0031514">
    <property type="term" value="C:motile cilium"/>
    <property type="evidence" value="ECO:0007669"/>
    <property type="project" value="UniProtKB-SubCell"/>
</dbReference>
<evidence type="ECO:0000256" key="6">
    <source>
        <dbReference type="ARBA" id="ARBA00022846"/>
    </source>
</evidence>
<dbReference type="PANTHER" id="PTHR13720">
    <property type="entry name" value="WD-40 REPEAT PROTEIN"/>
    <property type="match status" value="1"/>
</dbReference>
<name>A0A061RJU3_9CHLO</name>
<evidence type="ECO:0000313" key="12">
    <source>
        <dbReference type="EMBL" id="JAC70935.1"/>
    </source>
</evidence>
<feature type="repeat" description="WD" evidence="11">
    <location>
        <begin position="412"/>
        <end position="453"/>
    </location>
</feature>
<comment type="similarity">
    <text evidence="9">Belongs to the CFAP52 family.</text>
</comment>
<feature type="repeat" description="WD" evidence="11">
    <location>
        <begin position="456"/>
        <end position="497"/>
    </location>
</feature>
<keyword evidence="5" id="KW-0677">Repeat</keyword>
<dbReference type="SUPFAM" id="SSF50978">
    <property type="entry name" value="WD40 repeat-like"/>
    <property type="match status" value="2"/>
</dbReference>
<dbReference type="InterPro" id="IPR015943">
    <property type="entry name" value="WD40/YVTN_repeat-like_dom_sf"/>
</dbReference>
<dbReference type="InterPro" id="IPR050630">
    <property type="entry name" value="WD_repeat_EMAP"/>
</dbReference>
<evidence type="ECO:0000256" key="5">
    <source>
        <dbReference type="ARBA" id="ARBA00022737"/>
    </source>
</evidence>
<dbReference type="InterPro" id="IPR019775">
    <property type="entry name" value="WD40_repeat_CS"/>
</dbReference>
<evidence type="ECO:0000256" key="10">
    <source>
        <dbReference type="ARBA" id="ARBA00029552"/>
    </source>
</evidence>
<feature type="non-terminal residue" evidence="12">
    <location>
        <position position="1"/>
    </location>
</feature>
<evidence type="ECO:0000256" key="11">
    <source>
        <dbReference type="PROSITE-ProRule" id="PRU00221"/>
    </source>
</evidence>
<evidence type="ECO:0000256" key="8">
    <source>
        <dbReference type="ARBA" id="ARBA00023273"/>
    </source>
</evidence>
<keyword evidence="8" id="KW-0966">Cell projection</keyword>
<organism evidence="12">
    <name type="scientific">Tetraselmis sp. GSL018</name>
    <dbReference type="NCBI Taxonomy" id="582737"/>
    <lineage>
        <taxon>Eukaryota</taxon>
        <taxon>Viridiplantae</taxon>
        <taxon>Chlorophyta</taxon>
        <taxon>core chlorophytes</taxon>
        <taxon>Chlorodendrophyceae</taxon>
        <taxon>Chlorodendrales</taxon>
        <taxon>Chlorodendraceae</taxon>
        <taxon>Tetraselmis</taxon>
    </lineage>
</organism>
<dbReference type="PROSITE" id="PS50082">
    <property type="entry name" value="WD_REPEATS_2"/>
    <property type="match status" value="5"/>
</dbReference>
<dbReference type="InterPro" id="IPR001680">
    <property type="entry name" value="WD40_rpt"/>
</dbReference>
<dbReference type="InterPro" id="IPR036322">
    <property type="entry name" value="WD40_repeat_dom_sf"/>
</dbReference>
<dbReference type="PROSITE" id="PS50294">
    <property type="entry name" value="WD_REPEATS_REGION"/>
    <property type="match status" value="3"/>
</dbReference>
<dbReference type="PANTHER" id="PTHR13720:SF14">
    <property type="entry name" value="CILIA- AND FLAGELLA-ASSOCIATED PROTEIN 52"/>
    <property type="match status" value="1"/>
</dbReference>
<comment type="subcellular location">
    <subcellularLocation>
        <location evidence="1">Cell projection</location>
        <location evidence="1">Cilium</location>
        <location evidence="1">Flagellum</location>
    </subcellularLocation>
    <subcellularLocation>
        <location evidence="2">Cytoplasm</location>
    </subcellularLocation>
</comment>
<feature type="repeat" description="WD" evidence="11">
    <location>
        <begin position="327"/>
        <end position="368"/>
    </location>
</feature>
<evidence type="ECO:0000256" key="4">
    <source>
        <dbReference type="ARBA" id="ARBA00022574"/>
    </source>
</evidence>
<dbReference type="AlphaFoldDB" id="A0A061RJU3"/>
<keyword evidence="4 11" id="KW-0853">WD repeat</keyword>
<feature type="repeat" description="WD" evidence="11">
    <location>
        <begin position="585"/>
        <end position="624"/>
    </location>
</feature>
<dbReference type="SMART" id="SM00320">
    <property type="entry name" value="WD40"/>
    <property type="match status" value="9"/>
</dbReference>
<evidence type="ECO:0000256" key="1">
    <source>
        <dbReference type="ARBA" id="ARBA00004230"/>
    </source>
</evidence>
<dbReference type="GO" id="GO:0005930">
    <property type="term" value="C:axoneme"/>
    <property type="evidence" value="ECO:0007669"/>
    <property type="project" value="UniProtKB-ARBA"/>
</dbReference>
<evidence type="ECO:0000256" key="3">
    <source>
        <dbReference type="ARBA" id="ARBA00022490"/>
    </source>
</evidence>
<protein>
    <recommendedName>
        <fullName evidence="10">Cilia- and flagella-associated protein 52</fullName>
    </recommendedName>
</protein>
<keyword evidence="6 12" id="KW-0282">Flagellum</keyword>
<keyword evidence="7" id="KW-0969">Cilium</keyword>
<dbReference type="FunFam" id="2.130.10.10:FF:001320">
    <property type="entry name" value="Predicted protein"/>
    <property type="match status" value="1"/>
</dbReference>
<gene>
    <name evidence="12" type="ORF">TSPGSL018_3057</name>
</gene>
<accession>A0A061RJU3</accession>
<dbReference type="Gene3D" id="2.130.10.10">
    <property type="entry name" value="YVTN repeat-like/Quinoprotein amine dehydrogenase"/>
    <property type="match status" value="3"/>
</dbReference>
<dbReference type="PROSITE" id="PS00678">
    <property type="entry name" value="WD_REPEATS_1"/>
    <property type="match status" value="1"/>
</dbReference>
<sequence length="628" mass="68532">RGPLNLRAVIGFGGTVPNGLKLHPDGQTVIYALGSTIVLRNKEDPSQQSFLQGHDDKISCLALSPSGKYLASGQQTHMGFIANIILWDLEKLSKEHVFGLHKVKVQDLDFSPDEQFLVSLGGEDSNSLVLWDIVNMEPICGSPTRPQFTSCVSFFSRSPYHIVTGGVSNLSTWEVDLKNRKLHQTDIQTGTLKRTFTSLLCDPRDELIYCTTKTGDVVSVSVKYKMLKDRSPPKEMVQKGINTSALLPTGDVVAGGDNGDVVVIRASGASLPRICAAKLQGGVSTIAIDERSYDGTMVGFYIGTSDSNIYYILYDIRRATLQTELLQTAHSRKINDIAFPRLYSAVFATASRGEIRVWNIQTCRELLRITVPNLECHCVTFQPDGRAILSGWSDGKVRAFGPQSGKVLYTIDDAHHKAVTALACMEDCELLVSGGEEGMVRIWRLGHGSRTMLASMKDHSNTVNALAIQGGNTEVTSASSDGSCIVWDLADPTRPKRYTSCFANTFFNDVVYHPDGSQLVTCGTDRKLTYWDANDGTAIRYLDGSEDAQLKCLGIDLEGSAVVSGGADKLVKLWGYDDGHCYYVGKGHSGTVNRVAITPDQDVEMRKIVSIGAEGAIMIWDYESIAGE</sequence>
<dbReference type="Pfam" id="PF00400">
    <property type="entry name" value="WD40"/>
    <property type="match status" value="7"/>
</dbReference>
<dbReference type="EMBL" id="GBEZ01015208">
    <property type="protein sequence ID" value="JAC70935.1"/>
    <property type="molecule type" value="Transcribed_RNA"/>
</dbReference>
<proteinExistence type="inferred from homology"/>
<feature type="repeat" description="WD" evidence="11">
    <location>
        <begin position="510"/>
        <end position="541"/>
    </location>
</feature>
<evidence type="ECO:0000256" key="9">
    <source>
        <dbReference type="ARBA" id="ARBA00029456"/>
    </source>
</evidence>
<evidence type="ECO:0000256" key="7">
    <source>
        <dbReference type="ARBA" id="ARBA00023069"/>
    </source>
</evidence>
<reference evidence="12" key="1">
    <citation type="submission" date="2014-05" db="EMBL/GenBank/DDBJ databases">
        <title>The transcriptome of the halophilic microalga Tetraselmis sp. GSL018 isolated from the Great Salt Lake, Utah.</title>
        <authorList>
            <person name="Jinkerson R.E."/>
            <person name="D'Adamo S."/>
            <person name="Posewitz M.C."/>
        </authorList>
    </citation>
    <scope>NUCLEOTIDE SEQUENCE</scope>
    <source>
        <strain evidence="12">GSL018</strain>
    </source>
</reference>
<keyword evidence="3" id="KW-0963">Cytoplasm</keyword>